<evidence type="ECO:0000256" key="1">
    <source>
        <dbReference type="SAM" id="MobiDB-lite"/>
    </source>
</evidence>
<feature type="region of interest" description="Disordered" evidence="1">
    <location>
        <begin position="1"/>
        <end position="27"/>
    </location>
</feature>
<dbReference type="PROSITE" id="PS50022">
    <property type="entry name" value="FA58C_3"/>
    <property type="match status" value="1"/>
</dbReference>
<dbReference type="Gene3D" id="2.60.120.260">
    <property type="entry name" value="Galactose-binding domain-like"/>
    <property type="match status" value="1"/>
</dbReference>
<dbReference type="PROSITE" id="PS51318">
    <property type="entry name" value="TAT"/>
    <property type="match status" value="1"/>
</dbReference>
<gene>
    <name evidence="3" type="ORF">CLV56_2158</name>
</gene>
<dbReference type="Gene3D" id="3.20.20.140">
    <property type="entry name" value="Metal-dependent hydrolases"/>
    <property type="match status" value="1"/>
</dbReference>
<evidence type="ECO:0000313" key="4">
    <source>
        <dbReference type="Proteomes" id="UP000230842"/>
    </source>
</evidence>
<keyword evidence="4" id="KW-1185">Reference proteome</keyword>
<dbReference type="OrthoDB" id="6071905at2"/>
<dbReference type="RefSeq" id="WP_100414803.1">
    <property type="nucleotide sequence ID" value="NZ_PGEZ01000001.1"/>
</dbReference>
<name>A0A2M9BJ06_9ACTN</name>
<sequence length="706" mass="75724">MIRPHRTTRPHATTAPPRTPRSRRRATRRGLSALGLLAAALLVVAGLGAPAGAAGAWWEPTDPQTPDSEVNATGAPFTGTIEDGSVRGFIDAHTHMFSNEGFGGNVVCGAPFSDAGIADAMSDCPHHRISLIENLTNPAMGGDVLATHDTTGWPTFGDWPTFQSFTHQQMYYRWVERAWRGGQRIMVNDLVSNTGLCKIQGLVGGANSAPCDDMDAVRREAAATYAMQDFVDARYGGEGKGWFRVVTTPGQARDVVEQGKLAVVLGVEVSEPFGCKQVLGVAQCSRADIDRGLDELASLGVSSMFLCHKFDNALCGVRYDEGTTGVIVNLGQFITTGTWWNPKTCKPGQVPDNLVAGGVLPAELSFPGLPSVLPVYPTGPHCNPQGLSALGEYALRGMMKRNMMVEVDHMSAKAAGRALDIMDAAGYPGVLSSHSWLDDAFMDRLYGLGGFATQYGHGATQFVSDWQATRDVRDAYDVGYGFGMDMNGFGGTPPPPADAARISYPFTSFDGGTVLDRQVTGERVWDYNGEGVSHYGQVPDWVESLRILGGDELIDDLAAGAESYLRTWGATADYAPGANLALRAPASASSYEWSLFTSYKPGRAVDGDTDTRWASRWSDDQWLAVDLGGPRSVAKVTIAWEDAYASRYAVQVSQDGSSWTTMKTVDGDGGLDTVSFPATSARFVRMKGIDRGTGYGYSIRELGVFS</sequence>
<dbReference type="EMBL" id="PGEZ01000001">
    <property type="protein sequence ID" value="PJJ57919.1"/>
    <property type="molecule type" value="Genomic_DNA"/>
</dbReference>
<evidence type="ECO:0000313" key="3">
    <source>
        <dbReference type="EMBL" id="PJJ57919.1"/>
    </source>
</evidence>
<protein>
    <submittedName>
        <fullName evidence="3">F5/8 type C domain-containing protein</fullName>
    </submittedName>
</protein>
<dbReference type="InterPro" id="IPR032466">
    <property type="entry name" value="Metal_Hydrolase"/>
</dbReference>
<dbReference type="SUPFAM" id="SSF51556">
    <property type="entry name" value="Metallo-dependent hydrolases"/>
    <property type="match status" value="1"/>
</dbReference>
<reference evidence="3 4" key="1">
    <citation type="submission" date="2017-11" db="EMBL/GenBank/DDBJ databases">
        <title>Genomic Encyclopedia of Archaeal and Bacterial Type Strains, Phase II (KMG-II): From Individual Species to Whole Genera.</title>
        <authorList>
            <person name="Goeker M."/>
        </authorList>
    </citation>
    <scope>NUCLEOTIDE SEQUENCE [LARGE SCALE GENOMIC DNA]</scope>
    <source>
        <strain evidence="3 4">DSM 27763</strain>
    </source>
</reference>
<proteinExistence type="predicted"/>
<dbReference type="SUPFAM" id="SSF49785">
    <property type="entry name" value="Galactose-binding domain-like"/>
    <property type="match status" value="1"/>
</dbReference>
<evidence type="ECO:0000259" key="2">
    <source>
        <dbReference type="PROSITE" id="PS50022"/>
    </source>
</evidence>
<comment type="caution">
    <text evidence="3">The sequence shown here is derived from an EMBL/GenBank/DDBJ whole genome shotgun (WGS) entry which is preliminary data.</text>
</comment>
<dbReference type="AlphaFoldDB" id="A0A2M9BJ06"/>
<feature type="domain" description="F5/8 type C" evidence="2">
    <location>
        <begin position="563"/>
        <end position="706"/>
    </location>
</feature>
<dbReference type="InterPro" id="IPR006311">
    <property type="entry name" value="TAT_signal"/>
</dbReference>
<organism evidence="3 4">
    <name type="scientific">Mumia flava</name>
    <dbReference type="NCBI Taxonomy" id="1348852"/>
    <lineage>
        <taxon>Bacteria</taxon>
        <taxon>Bacillati</taxon>
        <taxon>Actinomycetota</taxon>
        <taxon>Actinomycetes</taxon>
        <taxon>Propionibacteriales</taxon>
        <taxon>Nocardioidaceae</taxon>
        <taxon>Mumia</taxon>
    </lineage>
</organism>
<dbReference type="Proteomes" id="UP000230842">
    <property type="component" value="Unassembled WGS sequence"/>
</dbReference>
<dbReference type="InterPro" id="IPR000421">
    <property type="entry name" value="FA58C"/>
</dbReference>
<accession>A0A2M9BJ06</accession>
<dbReference type="InterPro" id="IPR008979">
    <property type="entry name" value="Galactose-bd-like_sf"/>
</dbReference>
<dbReference type="Pfam" id="PF00754">
    <property type="entry name" value="F5_F8_type_C"/>
    <property type="match status" value="1"/>
</dbReference>